<name>A0A848DNS5_9PSEU</name>
<comment type="caution">
    <text evidence="2">The sequence shown here is derived from an EMBL/GenBank/DDBJ whole genome shotgun (WGS) entry which is preliminary data.</text>
</comment>
<evidence type="ECO:0000313" key="2">
    <source>
        <dbReference type="EMBL" id="NMH94480.1"/>
    </source>
</evidence>
<evidence type="ECO:0000259" key="1">
    <source>
        <dbReference type="SMART" id="SM00943"/>
    </source>
</evidence>
<dbReference type="Gene3D" id="3.30.720.160">
    <property type="entry name" value="Bifunctional DNA primase/polymerase, N-terminal"/>
    <property type="match status" value="1"/>
</dbReference>
<proteinExistence type="predicted"/>
<sequence>MSKLGRLGQAALAAAEAGHYVFPLHPRTKFPAVEKWEQSATRDPEQIRQWWSARPYNLALACGPGGLVVVDLDDAHGEPAPEPWTGATGGRDVLARLAAKAGQPVPTGTYTVSTPTGGLHLYFRAPAGAKFRNTAGTLGWRIDTRACGGYVVAATSVRDEGYYRAVNRAPIAELPEWLARALTPPPPPAPSAPIVLPTQRASAYLRKILEAEADRVAAAVPGTRHATLLAAARTLGRLVGGGALSAQEARDTLTAAAAGHVGVEGTTRAEVDRTIADGLAYGAQLPRRIDTTRSAR</sequence>
<feature type="domain" description="DNA primase/polymerase bifunctional N-terminal" evidence="1">
    <location>
        <begin position="11"/>
        <end position="178"/>
    </location>
</feature>
<evidence type="ECO:0000313" key="3">
    <source>
        <dbReference type="Proteomes" id="UP000586918"/>
    </source>
</evidence>
<dbReference type="Proteomes" id="UP000586918">
    <property type="component" value="Unassembled WGS sequence"/>
</dbReference>
<protein>
    <submittedName>
        <fullName evidence="2">Bifunctional DNA primase/polymerase</fullName>
    </submittedName>
</protein>
<reference evidence="2 3" key="1">
    <citation type="submission" date="2020-04" db="EMBL/GenBank/DDBJ databases">
        <authorList>
            <person name="Klaysubun C."/>
            <person name="Duangmal K."/>
            <person name="Lipun K."/>
        </authorList>
    </citation>
    <scope>NUCLEOTIDE SEQUENCE [LARGE SCALE GENOMIC DNA]</scope>
    <source>
        <strain evidence="2 3">DSM 45300</strain>
    </source>
</reference>
<keyword evidence="3" id="KW-1185">Reference proteome</keyword>
<gene>
    <name evidence="2" type="ORF">HF519_23460</name>
</gene>
<dbReference type="SMART" id="SM00943">
    <property type="entry name" value="Prim-Pol"/>
    <property type="match status" value="1"/>
</dbReference>
<organism evidence="2 3">
    <name type="scientific">Pseudonocardia bannensis</name>
    <dbReference type="NCBI Taxonomy" id="630973"/>
    <lineage>
        <taxon>Bacteria</taxon>
        <taxon>Bacillati</taxon>
        <taxon>Actinomycetota</taxon>
        <taxon>Actinomycetes</taxon>
        <taxon>Pseudonocardiales</taxon>
        <taxon>Pseudonocardiaceae</taxon>
        <taxon>Pseudonocardia</taxon>
    </lineage>
</organism>
<dbReference type="SUPFAM" id="SSF56747">
    <property type="entry name" value="Prim-pol domain"/>
    <property type="match status" value="1"/>
</dbReference>
<dbReference type="InterPro" id="IPR015330">
    <property type="entry name" value="DNA_primase/pol_bifunc_N"/>
</dbReference>
<accession>A0A848DNS5</accession>
<dbReference type="AlphaFoldDB" id="A0A848DNS5"/>
<dbReference type="EMBL" id="JAAXKZ010000113">
    <property type="protein sequence ID" value="NMH94480.1"/>
    <property type="molecule type" value="Genomic_DNA"/>
</dbReference>
<dbReference type="Pfam" id="PF09250">
    <property type="entry name" value="Prim-Pol"/>
    <property type="match status" value="1"/>
</dbReference>
<dbReference type="CDD" id="cd04859">
    <property type="entry name" value="Prim_Pol"/>
    <property type="match status" value="1"/>
</dbReference>